<accession>A0A0C3IVC5</accession>
<reference evidence="2" key="2">
    <citation type="submission" date="2015-01" db="EMBL/GenBank/DDBJ databases">
        <title>Evolutionary Origins and Diversification of the Mycorrhizal Mutualists.</title>
        <authorList>
            <consortium name="DOE Joint Genome Institute"/>
            <consortium name="Mycorrhizal Genomics Consortium"/>
            <person name="Kohler A."/>
            <person name="Kuo A."/>
            <person name="Nagy L.G."/>
            <person name="Floudas D."/>
            <person name="Copeland A."/>
            <person name="Barry K.W."/>
            <person name="Cichocki N."/>
            <person name="Veneault-Fourrey C."/>
            <person name="LaButti K."/>
            <person name="Lindquist E.A."/>
            <person name="Lipzen A."/>
            <person name="Lundell T."/>
            <person name="Morin E."/>
            <person name="Murat C."/>
            <person name="Riley R."/>
            <person name="Ohm R."/>
            <person name="Sun H."/>
            <person name="Tunlid A."/>
            <person name="Henrissat B."/>
            <person name="Grigoriev I.V."/>
            <person name="Hibbett D.S."/>
            <person name="Martin F."/>
        </authorList>
    </citation>
    <scope>NUCLEOTIDE SEQUENCE [LARGE SCALE GENOMIC DNA]</scope>
    <source>
        <strain evidence="2">Marx 270</strain>
    </source>
</reference>
<name>A0A0C3IVC5_PISTI</name>
<protein>
    <submittedName>
        <fullName evidence="1">Uncharacterized protein</fullName>
    </submittedName>
</protein>
<dbReference type="EMBL" id="KN831993">
    <property type="protein sequence ID" value="KIO00803.1"/>
    <property type="molecule type" value="Genomic_DNA"/>
</dbReference>
<organism evidence="1 2">
    <name type="scientific">Pisolithus tinctorius Marx 270</name>
    <dbReference type="NCBI Taxonomy" id="870435"/>
    <lineage>
        <taxon>Eukaryota</taxon>
        <taxon>Fungi</taxon>
        <taxon>Dikarya</taxon>
        <taxon>Basidiomycota</taxon>
        <taxon>Agaricomycotina</taxon>
        <taxon>Agaricomycetes</taxon>
        <taxon>Agaricomycetidae</taxon>
        <taxon>Boletales</taxon>
        <taxon>Sclerodermatineae</taxon>
        <taxon>Pisolithaceae</taxon>
        <taxon>Pisolithus</taxon>
    </lineage>
</organism>
<reference evidence="1 2" key="1">
    <citation type="submission" date="2014-04" db="EMBL/GenBank/DDBJ databases">
        <authorList>
            <consortium name="DOE Joint Genome Institute"/>
            <person name="Kuo A."/>
            <person name="Kohler A."/>
            <person name="Costa M.D."/>
            <person name="Nagy L.G."/>
            <person name="Floudas D."/>
            <person name="Copeland A."/>
            <person name="Barry K.W."/>
            <person name="Cichocki N."/>
            <person name="Veneault-Fourrey C."/>
            <person name="LaButti K."/>
            <person name="Lindquist E.A."/>
            <person name="Lipzen A."/>
            <person name="Lundell T."/>
            <person name="Morin E."/>
            <person name="Murat C."/>
            <person name="Sun H."/>
            <person name="Tunlid A."/>
            <person name="Henrissat B."/>
            <person name="Grigoriev I.V."/>
            <person name="Hibbett D.S."/>
            <person name="Martin F."/>
            <person name="Nordberg H.P."/>
            <person name="Cantor M.N."/>
            <person name="Hua S.X."/>
        </authorList>
    </citation>
    <scope>NUCLEOTIDE SEQUENCE [LARGE SCALE GENOMIC DNA]</scope>
    <source>
        <strain evidence="1 2">Marx 270</strain>
    </source>
</reference>
<dbReference type="HOGENOM" id="CLU_3033382_0_0_1"/>
<proteinExistence type="predicted"/>
<evidence type="ECO:0000313" key="1">
    <source>
        <dbReference type="EMBL" id="KIO00803.1"/>
    </source>
</evidence>
<sequence length="55" mass="6193">MGVSDGREPRELHLILDADLQKNGISHRPKSSALPAMTLIRIYYNGSRSSGKRLW</sequence>
<dbReference type="Proteomes" id="UP000054217">
    <property type="component" value="Unassembled WGS sequence"/>
</dbReference>
<evidence type="ECO:0000313" key="2">
    <source>
        <dbReference type="Proteomes" id="UP000054217"/>
    </source>
</evidence>
<dbReference type="AlphaFoldDB" id="A0A0C3IVC5"/>
<dbReference type="InParanoid" id="A0A0C3IVC5"/>
<keyword evidence="2" id="KW-1185">Reference proteome</keyword>
<gene>
    <name evidence="1" type="ORF">M404DRAFT_1003519</name>
</gene>